<dbReference type="Gene3D" id="3.10.129.10">
    <property type="entry name" value="Hotdog Thioesterase"/>
    <property type="match status" value="1"/>
</dbReference>
<name>A0A7W3LX18_ACTNM</name>
<dbReference type="SUPFAM" id="SSF54637">
    <property type="entry name" value="Thioesterase/thiol ester dehydrase-isomerase"/>
    <property type="match status" value="1"/>
</dbReference>
<sequence>MPAEYGGSGGDLWGFPAGFEGLALGADDCGFVLSAVAHAGFIQLLPDHGTHEQRADLLPRLVGGAVGATAATEPGGGSHMAAITTSAVRRDGGYLLSGSKSHITNAPVADLMLIVGRVPEAGGHDITLFVIDAGQPGVERGMERLCVTAVAPHLRPGQMTVGVSVEMRHLAPTPVGEKVEFHITTALTGRRFTVTFTAADPAGRVLATGTHDRAIVDEAAFRARIGAPAS</sequence>
<dbReference type="Pfam" id="PF02771">
    <property type="entry name" value="Acyl-CoA_dh_N"/>
    <property type="match status" value="1"/>
</dbReference>
<dbReference type="PANTHER" id="PTHR43884:SF12">
    <property type="entry name" value="ISOVALERYL-COA DEHYDROGENASE, MITOCHONDRIAL-RELATED"/>
    <property type="match status" value="1"/>
</dbReference>
<protein>
    <submittedName>
        <fullName evidence="3">Putative thioesterase</fullName>
    </submittedName>
</protein>
<dbReference type="AlphaFoldDB" id="A0A7W3LX18"/>
<keyword evidence="4" id="KW-1185">Reference proteome</keyword>
<dbReference type="PANTHER" id="PTHR43884">
    <property type="entry name" value="ACYL-COA DEHYDROGENASE"/>
    <property type="match status" value="1"/>
</dbReference>
<accession>A0A7W3LX18</accession>
<evidence type="ECO:0000313" key="3">
    <source>
        <dbReference type="EMBL" id="MBA8955817.1"/>
    </source>
</evidence>
<dbReference type="Proteomes" id="UP000572680">
    <property type="component" value="Unassembled WGS sequence"/>
</dbReference>
<dbReference type="Pfam" id="PF22636">
    <property type="entry name" value="FlK"/>
    <property type="match status" value="1"/>
</dbReference>
<feature type="domain" description="Acyl-CoA dehydrogenase/oxidase N-terminal" evidence="1">
    <location>
        <begin position="1"/>
        <end position="64"/>
    </location>
</feature>
<dbReference type="CDD" id="cd03440">
    <property type="entry name" value="hot_dog"/>
    <property type="match status" value="1"/>
</dbReference>
<evidence type="ECO:0000313" key="4">
    <source>
        <dbReference type="Proteomes" id="UP000572680"/>
    </source>
</evidence>
<dbReference type="Gene3D" id="1.10.540.10">
    <property type="entry name" value="Acyl-CoA dehydrogenase/oxidase, N-terminal domain"/>
    <property type="match status" value="1"/>
</dbReference>
<dbReference type="InterPro" id="IPR029069">
    <property type="entry name" value="HotDog_dom_sf"/>
</dbReference>
<dbReference type="SUPFAM" id="SSF56645">
    <property type="entry name" value="Acyl-CoA dehydrogenase NM domain-like"/>
    <property type="match status" value="1"/>
</dbReference>
<comment type="caution">
    <text evidence="3">The sequence shown here is derived from an EMBL/GenBank/DDBJ whole genome shotgun (WGS) entry which is preliminary data.</text>
</comment>
<dbReference type="EMBL" id="JACJIA010000013">
    <property type="protein sequence ID" value="MBA8955817.1"/>
    <property type="molecule type" value="Genomic_DNA"/>
</dbReference>
<dbReference type="GO" id="GO:0003995">
    <property type="term" value="F:acyl-CoA dehydrogenase activity"/>
    <property type="evidence" value="ECO:0007669"/>
    <property type="project" value="TreeGrafter"/>
</dbReference>
<evidence type="ECO:0000259" key="2">
    <source>
        <dbReference type="Pfam" id="PF22636"/>
    </source>
</evidence>
<dbReference type="InterPro" id="IPR054485">
    <property type="entry name" value="FlK-like_dom"/>
</dbReference>
<dbReference type="GO" id="GO:0050660">
    <property type="term" value="F:flavin adenine dinucleotide binding"/>
    <property type="evidence" value="ECO:0007669"/>
    <property type="project" value="InterPro"/>
</dbReference>
<organism evidence="3 4">
    <name type="scientific">Actinomadura namibiensis</name>
    <dbReference type="NCBI Taxonomy" id="182080"/>
    <lineage>
        <taxon>Bacteria</taxon>
        <taxon>Bacillati</taxon>
        <taxon>Actinomycetota</taxon>
        <taxon>Actinomycetes</taxon>
        <taxon>Streptosporangiales</taxon>
        <taxon>Thermomonosporaceae</taxon>
        <taxon>Actinomadura</taxon>
    </lineage>
</organism>
<reference evidence="3 4" key="1">
    <citation type="submission" date="2020-08" db="EMBL/GenBank/DDBJ databases">
        <title>Genomic Encyclopedia of Type Strains, Phase IV (KMG-IV): sequencing the most valuable type-strain genomes for metagenomic binning, comparative biology and taxonomic classification.</title>
        <authorList>
            <person name="Goeker M."/>
        </authorList>
    </citation>
    <scope>NUCLEOTIDE SEQUENCE [LARGE SCALE GENOMIC DNA]</scope>
    <source>
        <strain evidence="3 4">DSM 44197</strain>
    </source>
</reference>
<dbReference type="Gene3D" id="2.40.110.10">
    <property type="entry name" value="Butyryl-CoA Dehydrogenase, subunit A, domain 2"/>
    <property type="match status" value="1"/>
</dbReference>
<dbReference type="InterPro" id="IPR037069">
    <property type="entry name" value="AcylCoA_DH/ox_N_sf"/>
</dbReference>
<evidence type="ECO:0000259" key="1">
    <source>
        <dbReference type="Pfam" id="PF02771"/>
    </source>
</evidence>
<dbReference type="InterPro" id="IPR046373">
    <property type="entry name" value="Acyl-CoA_Oxase/DH_mid-dom_sf"/>
</dbReference>
<dbReference type="InterPro" id="IPR009100">
    <property type="entry name" value="AcylCoA_DH/oxidase_NM_dom_sf"/>
</dbReference>
<proteinExistence type="predicted"/>
<gene>
    <name evidence="3" type="ORF">HNR61_007499</name>
</gene>
<feature type="domain" description="Fluoroacetyl-CoA-specific thioesterase-like" evidence="2">
    <location>
        <begin position="141"/>
        <end position="218"/>
    </location>
</feature>
<dbReference type="InterPro" id="IPR013786">
    <property type="entry name" value="AcylCoA_DH/ox_N"/>
</dbReference>